<feature type="compositionally biased region" description="Gly residues" evidence="1">
    <location>
        <begin position="137"/>
        <end position="146"/>
    </location>
</feature>
<evidence type="ECO:0000256" key="2">
    <source>
        <dbReference type="SAM" id="Phobius"/>
    </source>
</evidence>
<reference evidence="3 4" key="1">
    <citation type="submission" date="2018-10" db="EMBL/GenBank/DDBJ databases">
        <title>Genomic Encyclopedia of Archaeal and Bacterial Type Strains, Phase II (KMG-II): from individual species to whole genera.</title>
        <authorList>
            <person name="Goeker M."/>
        </authorList>
    </citation>
    <scope>NUCLEOTIDE SEQUENCE [LARGE SCALE GENOMIC DNA]</scope>
    <source>
        <strain evidence="3 4">DSM 25217</strain>
    </source>
</reference>
<dbReference type="Proteomes" id="UP000271227">
    <property type="component" value="Unassembled WGS sequence"/>
</dbReference>
<keyword evidence="2" id="KW-0812">Transmembrane</keyword>
<feature type="transmembrane region" description="Helical" evidence="2">
    <location>
        <begin position="78"/>
        <end position="95"/>
    </location>
</feature>
<dbReference type="AlphaFoldDB" id="A0A3M0C7I8"/>
<name>A0A3M0C7I8_9PROT</name>
<feature type="transmembrane region" description="Helical" evidence="2">
    <location>
        <begin position="6"/>
        <end position="24"/>
    </location>
</feature>
<comment type="caution">
    <text evidence="3">The sequence shown here is derived from an EMBL/GenBank/DDBJ whole genome shotgun (WGS) entry which is preliminary data.</text>
</comment>
<feature type="region of interest" description="Disordered" evidence="1">
    <location>
        <begin position="104"/>
        <end position="146"/>
    </location>
</feature>
<feature type="region of interest" description="Disordered" evidence="1">
    <location>
        <begin position="30"/>
        <end position="52"/>
    </location>
</feature>
<feature type="transmembrane region" description="Helical" evidence="2">
    <location>
        <begin position="243"/>
        <end position="261"/>
    </location>
</feature>
<feature type="transmembrane region" description="Helical" evidence="2">
    <location>
        <begin position="216"/>
        <end position="236"/>
    </location>
</feature>
<sequence length="262" mass="26224">MTVFLYVIGTMALAAGVAALYRAWQARQNHGHQGRHRQNQEHQGRDHPGSPRRWTVAGWGLLVAGLTLWGFANGDRGVAAGIAVAIALAGGLLAVRARDALRGGAATPARAANRNAGRTASRTASRTRGRSDAGRPVPGGAGAGASGASGSAAGTAVSPAIVPAISLAVLPALGRSGAFVTAFLLAGPGAGAAALLVTLAVLHGLTRLGVAEPDRLVTAFFLVQIVWAALAVLVLMDGRRWRRAGLLAGISAAAAAVLAAGA</sequence>
<feature type="transmembrane region" description="Helical" evidence="2">
    <location>
        <begin position="54"/>
        <end position="72"/>
    </location>
</feature>
<keyword evidence="2" id="KW-0472">Membrane</keyword>
<dbReference type="InParanoid" id="A0A3M0C7I8"/>
<proteinExistence type="predicted"/>
<evidence type="ECO:0000313" key="3">
    <source>
        <dbReference type="EMBL" id="RMB04667.1"/>
    </source>
</evidence>
<gene>
    <name evidence="3" type="ORF">BXY39_2938</name>
</gene>
<dbReference type="RefSeq" id="WP_121939577.1">
    <property type="nucleotide sequence ID" value="NZ_REFR01000013.1"/>
</dbReference>
<dbReference type="EMBL" id="REFR01000013">
    <property type="protein sequence ID" value="RMB04667.1"/>
    <property type="molecule type" value="Genomic_DNA"/>
</dbReference>
<feature type="transmembrane region" description="Helical" evidence="2">
    <location>
        <begin position="179"/>
        <end position="204"/>
    </location>
</feature>
<organism evidence="3 4">
    <name type="scientific">Eilatimonas milleporae</name>
    <dbReference type="NCBI Taxonomy" id="911205"/>
    <lineage>
        <taxon>Bacteria</taxon>
        <taxon>Pseudomonadati</taxon>
        <taxon>Pseudomonadota</taxon>
        <taxon>Alphaproteobacteria</taxon>
        <taxon>Kordiimonadales</taxon>
        <taxon>Kordiimonadaceae</taxon>
        <taxon>Eilatimonas</taxon>
    </lineage>
</organism>
<feature type="compositionally biased region" description="Basic and acidic residues" evidence="1">
    <location>
        <begin position="38"/>
        <end position="49"/>
    </location>
</feature>
<keyword evidence="2" id="KW-1133">Transmembrane helix</keyword>
<keyword evidence="4" id="KW-1185">Reference proteome</keyword>
<feature type="compositionally biased region" description="Low complexity" evidence="1">
    <location>
        <begin position="104"/>
        <end position="126"/>
    </location>
</feature>
<evidence type="ECO:0000256" key="1">
    <source>
        <dbReference type="SAM" id="MobiDB-lite"/>
    </source>
</evidence>
<accession>A0A3M0C7I8</accession>
<protein>
    <submittedName>
        <fullName evidence="3">Uncharacterized protein</fullName>
    </submittedName>
</protein>
<evidence type="ECO:0000313" key="4">
    <source>
        <dbReference type="Proteomes" id="UP000271227"/>
    </source>
</evidence>